<accession>A0ABU3A7B5</accession>
<keyword evidence="2" id="KW-1185">Reference proteome</keyword>
<protein>
    <recommendedName>
        <fullName evidence="3">PBP domain-containing protein</fullName>
    </recommendedName>
</protein>
<dbReference type="EMBL" id="JAVRIF010000010">
    <property type="protein sequence ID" value="MDT0604993.1"/>
    <property type="molecule type" value="Genomic_DNA"/>
</dbReference>
<evidence type="ECO:0008006" key="3">
    <source>
        <dbReference type="Google" id="ProtNLM"/>
    </source>
</evidence>
<dbReference type="RefSeq" id="WP_311584020.1">
    <property type="nucleotide sequence ID" value="NZ_JAVRIF010000010.1"/>
</dbReference>
<dbReference type="SUPFAM" id="SSF53850">
    <property type="entry name" value="Periplasmic binding protein-like II"/>
    <property type="match status" value="1"/>
</dbReference>
<name>A0ABU3A7B5_9GAMM</name>
<sequence length="116" mass="13022">MITHASVNVDTMTTAQLRRIYSIRQIRWANNTPIVVFVLPSQHVIHKNFSKNILNIFPYKLDRIWNKLTFSGLGVAPTVVQSQDALLKAVSNTPGAIGYVDDFNKEADVNVIKISI</sequence>
<organism evidence="1 2">
    <name type="scientific">Thalassotalea castellviae</name>
    <dbReference type="NCBI Taxonomy" id="3075612"/>
    <lineage>
        <taxon>Bacteria</taxon>
        <taxon>Pseudomonadati</taxon>
        <taxon>Pseudomonadota</taxon>
        <taxon>Gammaproteobacteria</taxon>
        <taxon>Alteromonadales</taxon>
        <taxon>Colwelliaceae</taxon>
        <taxon>Thalassotalea</taxon>
    </lineage>
</organism>
<dbReference type="Proteomes" id="UP001266357">
    <property type="component" value="Unassembled WGS sequence"/>
</dbReference>
<gene>
    <name evidence="1" type="ORF">RM573_15425</name>
</gene>
<comment type="caution">
    <text evidence="1">The sequence shown here is derived from an EMBL/GenBank/DDBJ whole genome shotgun (WGS) entry which is preliminary data.</text>
</comment>
<proteinExistence type="predicted"/>
<evidence type="ECO:0000313" key="1">
    <source>
        <dbReference type="EMBL" id="MDT0604993.1"/>
    </source>
</evidence>
<evidence type="ECO:0000313" key="2">
    <source>
        <dbReference type="Proteomes" id="UP001266357"/>
    </source>
</evidence>
<reference evidence="1 2" key="1">
    <citation type="submission" date="2023-09" db="EMBL/GenBank/DDBJ databases">
        <authorList>
            <person name="Rey-Velasco X."/>
        </authorList>
    </citation>
    <scope>NUCLEOTIDE SEQUENCE [LARGE SCALE GENOMIC DNA]</scope>
    <source>
        <strain evidence="1 2">W431</strain>
    </source>
</reference>
<dbReference type="Gene3D" id="3.40.190.10">
    <property type="entry name" value="Periplasmic binding protein-like II"/>
    <property type="match status" value="1"/>
</dbReference>